<dbReference type="NCBIfam" id="NF047420">
    <property type="entry name" value="EF_P_mod_YmfI"/>
    <property type="match status" value="1"/>
</dbReference>
<protein>
    <submittedName>
        <fullName evidence="3">Putative short chain dehydrogenase</fullName>
        <ecNumber evidence="3">1.1.1.100</ecNumber>
    </submittedName>
</protein>
<comment type="similarity">
    <text evidence="1 2">Belongs to the short-chain dehydrogenases/reductases (SDR) family.</text>
</comment>
<evidence type="ECO:0000256" key="2">
    <source>
        <dbReference type="RuleBase" id="RU000363"/>
    </source>
</evidence>
<evidence type="ECO:0000313" key="3">
    <source>
        <dbReference type="EMBL" id="CDR26620.1"/>
    </source>
</evidence>
<dbReference type="SMR" id="A0A077VH52"/>
<dbReference type="RefSeq" id="WP_047425195.1">
    <property type="nucleotide sequence ID" value="NZ_CCEG01000002.1"/>
</dbReference>
<dbReference type="GO" id="GO:0004316">
    <property type="term" value="F:3-oxoacyl-[acyl-carrier-protein] reductase (NADPH) activity"/>
    <property type="evidence" value="ECO:0007669"/>
    <property type="project" value="UniProtKB-EC"/>
</dbReference>
<accession>A0A077VH52</accession>
<dbReference type="EC" id="1.1.1.100" evidence="3"/>
<name>A0A077VH52_9STAP</name>
<evidence type="ECO:0000256" key="1">
    <source>
        <dbReference type="ARBA" id="ARBA00006484"/>
    </source>
</evidence>
<sequence length="234" mass="26201">MKALVLGGSGSIGSEIVQRLLSDGFEVYIQYYRTDINELSIKFQGDKVHFIKADLTNTIDIENTFGDIKTLDCLIYASGQSLYGVLQDMSDYDIDVCYQLNVLQLIRLCRYFVDLLRQSENGRIIVISSIWGEMGASMETIYSTMKSAQLGFVKALSQELALTSVTVNAVTPGFVAGNMANEWREDELQAMVNELPQQRLILPREIAHTCAYLYHPDAKSVTGTIQKVNGAWYI</sequence>
<proteinExistence type="inferred from homology"/>
<dbReference type="Proteomes" id="UP000044616">
    <property type="component" value="Unassembled WGS sequence"/>
</dbReference>
<dbReference type="Gene3D" id="3.40.50.720">
    <property type="entry name" value="NAD(P)-binding Rossmann-like Domain"/>
    <property type="match status" value="1"/>
</dbReference>
<dbReference type="SUPFAM" id="SSF51735">
    <property type="entry name" value="NAD(P)-binding Rossmann-fold domains"/>
    <property type="match status" value="1"/>
</dbReference>
<evidence type="ECO:0000313" key="4">
    <source>
        <dbReference type="Proteomes" id="UP000044616"/>
    </source>
</evidence>
<keyword evidence="3" id="KW-0560">Oxidoreductase</keyword>
<dbReference type="AlphaFoldDB" id="A0A077VH52"/>
<dbReference type="PRINTS" id="PR00080">
    <property type="entry name" value="SDRFAMILY"/>
</dbReference>
<dbReference type="PANTHER" id="PTHR42879">
    <property type="entry name" value="3-OXOACYL-(ACYL-CARRIER-PROTEIN) REDUCTASE"/>
    <property type="match status" value="1"/>
</dbReference>
<dbReference type="InterPro" id="IPR002347">
    <property type="entry name" value="SDR_fam"/>
</dbReference>
<dbReference type="CDD" id="cd05233">
    <property type="entry name" value="SDR_c"/>
    <property type="match status" value="1"/>
</dbReference>
<dbReference type="Pfam" id="PF00106">
    <property type="entry name" value="adh_short"/>
    <property type="match status" value="1"/>
</dbReference>
<dbReference type="InterPro" id="IPR050259">
    <property type="entry name" value="SDR"/>
</dbReference>
<gene>
    <name evidence="3" type="primary">fabG_1</name>
    <name evidence="3" type="ORF">ERS140147_00104</name>
</gene>
<dbReference type="PANTHER" id="PTHR42879:SF2">
    <property type="entry name" value="3-OXOACYL-[ACYL-CARRIER-PROTEIN] REDUCTASE FABG"/>
    <property type="match status" value="1"/>
</dbReference>
<dbReference type="PRINTS" id="PR00081">
    <property type="entry name" value="GDHRDH"/>
</dbReference>
<dbReference type="EMBL" id="CCEH01000001">
    <property type="protein sequence ID" value="CDR26620.1"/>
    <property type="molecule type" value="Genomic_DNA"/>
</dbReference>
<organism evidence="3 4">
    <name type="scientific">Staphylococcus schweitzeri</name>
    <dbReference type="NCBI Taxonomy" id="1654388"/>
    <lineage>
        <taxon>Bacteria</taxon>
        <taxon>Bacillati</taxon>
        <taxon>Bacillota</taxon>
        <taxon>Bacilli</taxon>
        <taxon>Bacillales</taxon>
        <taxon>Staphylococcaceae</taxon>
        <taxon>Staphylococcus</taxon>
    </lineage>
</organism>
<reference evidence="3 4" key="1">
    <citation type="submission" date="2014-05" db="EMBL/GenBank/DDBJ databases">
        <authorList>
            <person name="Aslett A.Martin."/>
            <person name="De Silva Nishadi"/>
        </authorList>
    </citation>
    <scope>NUCLEOTIDE SEQUENCE [LARGE SCALE GENOMIC DNA]</scope>
</reference>
<dbReference type="InterPro" id="IPR036291">
    <property type="entry name" value="NAD(P)-bd_dom_sf"/>
</dbReference>